<evidence type="ECO:0000313" key="3">
    <source>
        <dbReference type="Proteomes" id="UP000294028"/>
    </source>
</evidence>
<comment type="caution">
    <text evidence="2">The sequence shown here is derived from an EMBL/GenBank/DDBJ whole genome shotgun (WGS) entry which is preliminary data.</text>
</comment>
<dbReference type="AlphaFoldDB" id="A0A482T602"/>
<feature type="non-terminal residue" evidence="2">
    <location>
        <position position="109"/>
    </location>
</feature>
<reference evidence="2 3" key="1">
    <citation type="submission" date="2018-12" db="EMBL/GenBank/DDBJ databases">
        <title>Genome analysis provides insights into bioremediation potentialities of Halogeometricum borinquense strain N11.</title>
        <authorList>
            <person name="Najjari A."/>
            <person name="Youssef N."/>
            <person name="Fhoula I."/>
            <person name="Ben Dhia O."/>
            <person name="Mahjoubi M."/>
            <person name="Ouzari H.I."/>
            <person name="Cherif A."/>
        </authorList>
    </citation>
    <scope>NUCLEOTIDE SEQUENCE [LARGE SCALE GENOMIC DNA]</scope>
    <source>
        <strain evidence="2 3">N11</strain>
    </source>
</reference>
<accession>A0A482T602</accession>
<name>A0A482T602_9EURY</name>
<feature type="region of interest" description="Disordered" evidence="1">
    <location>
        <begin position="1"/>
        <end position="21"/>
    </location>
</feature>
<evidence type="ECO:0000313" key="2">
    <source>
        <dbReference type="EMBL" id="RYJ08035.1"/>
    </source>
</evidence>
<dbReference type="EMBL" id="RZHH01000005">
    <property type="protein sequence ID" value="RYJ08035.1"/>
    <property type="molecule type" value="Genomic_DNA"/>
</dbReference>
<sequence>MSRFSNEDSPDAASSTEESDCSRWIDEGQAWEFQLASEVARNQFLRAYDVTGDADRGTNLGAIINALEFRRAHPHLSSNEDLADYLNRYPTAADELGFDSNDISEDVFA</sequence>
<gene>
    <name evidence="2" type="ORF">ELS19_19720</name>
</gene>
<evidence type="ECO:0000256" key="1">
    <source>
        <dbReference type="SAM" id="MobiDB-lite"/>
    </source>
</evidence>
<dbReference type="RefSeq" id="WP_129786772.1">
    <property type="nucleotide sequence ID" value="NZ_RZHH01000005.1"/>
</dbReference>
<proteinExistence type="predicted"/>
<dbReference type="Proteomes" id="UP000294028">
    <property type="component" value="Unassembled WGS sequence"/>
</dbReference>
<protein>
    <submittedName>
        <fullName evidence="2">Uncharacterized protein</fullName>
    </submittedName>
</protein>
<organism evidence="2 3">
    <name type="scientific">Halogeometricum borinquense</name>
    <dbReference type="NCBI Taxonomy" id="60847"/>
    <lineage>
        <taxon>Archaea</taxon>
        <taxon>Methanobacteriati</taxon>
        <taxon>Methanobacteriota</taxon>
        <taxon>Stenosarchaea group</taxon>
        <taxon>Halobacteria</taxon>
        <taxon>Halobacteriales</taxon>
        <taxon>Haloferacaceae</taxon>
        <taxon>Halogeometricum</taxon>
    </lineage>
</organism>